<proteinExistence type="predicted"/>
<evidence type="ECO:0000256" key="5">
    <source>
        <dbReference type="ARBA" id="ARBA00022705"/>
    </source>
</evidence>
<evidence type="ECO:0000256" key="2">
    <source>
        <dbReference type="ARBA" id="ARBA00022515"/>
    </source>
</evidence>
<evidence type="ECO:0000259" key="10">
    <source>
        <dbReference type="PROSITE" id="PS50880"/>
    </source>
</evidence>
<dbReference type="CDD" id="cd03364">
    <property type="entry name" value="TOPRIM_DnaG_primases"/>
    <property type="match status" value="1"/>
</dbReference>
<keyword evidence="9" id="KW-0804">Transcription</keyword>
<name>A0ABX0ARZ3_9GAMM</name>
<keyword evidence="12" id="KW-1185">Reference proteome</keyword>
<feature type="domain" description="Toprim" evidence="10">
    <location>
        <begin position="253"/>
        <end position="336"/>
    </location>
</feature>
<dbReference type="RefSeq" id="WP_162120995.1">
    <property type="nucleotide sequence ID" value="NZ_CAWPJS010000102.1"/>
</dbReference>
<keyword evidence="1" id="KW-0240">DNA-directed RNA polymerase</keyword>
<dbReference type="SMART" id="SM00400">
    <property type="entry name" value="ZnF_CHCC"/>
    <property type="match status" value="1"/>
</dbReference>
<dbReference type="Pfam" id="PF01807">
    <property type="entry name" value="Zn_ribbon_DnaG"/>
    <property type="match status" value="1"/>
</dbReference>
<organism evidence="11 12">
    <name type="scientific">Photorhabdus bodei</name>
    <dbReference type="NCBI Taxonomy" id="2029681"/>
    <lineage>
        <taxon>Bacteria</taxon>
        <taxon>Pseudomonadati</taxon>
        <taxon>Pseudomonadota</taxon>
        <taxon>Gammaproteobacteria</taxon>
        <taxon>Enterobacterales</taxon>
        <taxon>Morganellaceae</taxon>
        <taxon>Photorhabdus</taxon>
    </lineage>
</organism>
<keyword evidence="3" id="KW-0808">Transferase</keyword>
<evidence type="ECO:0000256" key="8">
    <source>
        <dbReference type="ARBA" id="ARBA00022833"/>
    </source>
</evidence>
<dbReference type="InterPro" id="IPR034151">
    <property type="entry name" value="TOPRIM_DnaG_bac"/>
</dbReference>
<evidence type="ECO:0000256" key="3">
    <source>
        <dbReference type="ARBA" id="ARBA00022679"/>
    </source>
</evidence>
<dbReference type="PROSITE" id="PS50880">
    <property type="entry name" value="TOPRIM"/>
    <property type="match status" value="1"/>
</dbReference>
<protein>
    <submittedName>
        <fullName evidence="11">Toprim domain-containing protein</fullName>
    </submittedName>
</protein>
<evidence type="ECO:0000313" key="12">
    <source>
        <dbReference type="Proteomes" id="UP000466619"/>
    </source>
</evidence>
<evidence type="ECO:0000256" key="4">
    <source>
        <dbReference type="ARBA" id="ARBA00022695"/>
    </source>
</evidence>
<dbReference type="PANTHER" id="PTHR30313">
    <property type="entry name" value="DNA PRIMASE"/>
    <property type="match status" value="1"/>
</dbReference>
<dbReference type="SMART" id="SM00493">
    <property type="entry name" value="TOPRIM"/>
    <property type="match status" value="1"/>
</dbReference>
<reference evidence="11 12" key="1">
    <citation type="submission" date="2019-12" db="EMBL/GenBank/DDBJ databases">
        <title>Engineering Photorhabdus to improve their lethality against agricultural pests.</title>
        <authorList>
            <person name="Machado R.A.R."/>
        </authorList>
    </citation>
    <scope>NUCLEOTIDE SEQUENCE [LARGE SCALE GENOMIC DNA]</scope>
    <source>
        <strain evidence="11 12">M-CN4</strain>
    </source>
</reference>
<accession>A0ABX0ARZ3</accession>
<sequence>MARIPEAELQHLKAAVSLVAVVEQQGRQLFKRGKDYVLLCPFHQEKTPSMVLSPEKNLYHCFGCHAGGSVLDWVMKTEGLSLRHAVERLRGELGENPAIAPLVQPNEPAMLAEDEAGRQALLNRVVEFYHQTLLNAPEALAYLEKRRLNHPELVACFKPGLANRTLGYRLPASKYKAGSAIRTRLMAAGILRDNGHEHFRGSLVIPVIDMHGQIREIYGRKIGEDLRKNTPRHLYLPGAHGGVWNEPAMAASASLILCESLIDAMSFWVAGYRNVTAAYGVNGFTPDHWQALKQHQVRQVLIAFDNDPAGNDAAVKLAAELAATGIAVFRVVFPEGMDANGYLCQVAEPERAFGLLLDSAVSMQDAAEVQATTATERAALAEHQPVPVPETVSALAAGIAALPSMPN</sequence>
<dbReference type="Gene3D" id="3.90.580.10">
    <property type="entry name" value="Zinc finger, CHC2-type domain"/>
    <property type="match status" value="1"/>
</dbReference>
<dbReference type="InterPro" id="IPR006171">
    <property type="entry name" value="TOPRIM_dom"/>
</dbReference>
<gene>
    <name evidence="11" type="ORF">GPY48_22770</name>
</gene>
<dbReference type="PANTHER" id="PTHR30313:SF2">
    <property type="entry name" value="DNA PRIMASE"/>
    <property type="match status" value="1"/>
</dbReference>
<evidence type="ECO:0000256" key="9">
    <source>
        <dbReference type="ARBA" id="ARBA00023163"/>
    </source>
</evidence>
<keyword evidence="2" id="KW-0639">Primosome</keyword>
<dbReference type="InterPro" id="IPR050219">
    <property type="entry name" value="DnaG_primase"/>
</dbReference>
<comment type="caution">
    <text evidence="11">The sequence shown here is derived from an EMBL/GenBank/DDBJ whole genome shotgun (WGS) entry which is preliminary data.</text>
</comment>
<dbReference type="InterPro" id="IPR036977">
    <property type="entry name" value="DNA_primase_Znf_CHC2"/>
</dbReference>
<dbReference type="Proteomes" id="UP000466619">
    <property type="component" value="Unassembled WGS sequence"/>
</dbReference>
<evidence type="ECO:0000256" key="1">
    <source>
        <dbReference type="ARBA" id="ARBA00022478"/>
    </source>
</evidence>
<dbReference type="Pfam" id="PF13155">
    <property type="entry name" value="Toprim_2"/>
    <property type="match status" value="1"/>
</dbReference>
<evidence type="ECO:0000313" key="11">
    <source>
        <dbReference type="EMBL" id="NDL05860.1"/>
    </source>
</evidence>
<keyword evidence="6" id="KW-0479">Metal-binding</keyword>
<dbReference type="EMBL" id="WSFC01000102">
    <property type="protein sequence ID" value="NDL05860.1"/>
    <property type="molecule type" value="Genomic_DNA"/>
</dbReference>
<evidence type="ECO:0000256" key="7">
    <source>
        <dbReference type="ARBA" id="ARBA00022771"/>
    </source>
</evidence>
<dbReference type="InterPro" id="IPR002694">
    <property type="entry name" value="Znf_CHC2"/>
</dbReference>
<dbReference type="Gene3D" id="3.90.980.10">
    <property type="entry name" value="DNA primase, catalytic core, N-terminal domain"/>
    <property type="match status" value="1"/>
</dbReference>
<keyword evidence="4" id="KW-0548">Nucleotidyltransferase</keyword>
<keyword evidence="8" id="KW-0862">Zinc</keyword>
<keyword evidence="7" id="KW-0863">Zinc-finger</keyword>
<keyword evidence="5" id="KW-0235">DNA replication</keyword>
<dbReference type="SUPFAM" id="SSF57783">
    <property type="entry name" value="Zinc beta-ribbon"/>
    <property type="match status" value="1"/>
</dbReference>
<dbReference type="SUPFAM" id="SSF56731">
    <property type="entry name" value="DNA primase core"/>
    <property type="match status" value="1"/>
</dbReference>
<dbReference type="InterPro" id="IPR037068">
    <property type="entry name" value="DNA_primase_core_N_sf"/>
</dbReference>
<dbReference type="Gene3D" id="3.40.1360.10">
    <property type="match status" value="1"/>
</dbReference>
<feature type="non-terminal residue" evidence="11">
    <location>
        <position position="407"/>
    </location>
</feature>
<evidence type="ECO:0000256" key="6">
    <source>
        <dbReference type="ARBA" id="ARBA00022723"/>
    </source>
</evidence>